<feature type="compositionally biased region" description="Basic and acidic residues" evidence="9">
    <location>
        <begin position="53"/>
        <end position="73"/>
    </location>
</feature>
<feature type="transmembrane region" description="Helical" evidence="8">
    <location>
        <begin position="94"/>
        <end position="121"/>
    </location>
</feature>
<dbReference type="RefSeq" id="XP_014505292.1">
    <property type="nucleotide sequence ID" value="XM_014649806.2"/>
</dbReference>
<evidence type="ECO:0000256" key="9">
    <source>
        <dbReference type="SAM" id="MobiDB-lite"/>
    </source>
</evidence>
<dbReference type="Proteomes" id="UP000087766">
    <property type="component" value="Chromosome 6"/>
</dbReference>
<dbReference type="GO" id="GO:0005524">
    <property type="term" value="F:ATP binding"/>
    <property type="evidence" value="ECO:0007669"/>
    <property type="project" value="UniProtKB-KW"/>
</dbReference>
<dbReference type="AlphaFoldDB" id="A0A1S3UGY1"/>
<evidence type="ECO:0000256" key="2">
    <source>
        <dbReference type="ARBA" id="ARBA00022448"/>
    </source>
</evidence>
<evidence type="ECO:0000313" key="11">
    <source>
        <dbReference type="RefSeq" id="XP_014505292.1"/>
    </source>
</evidence>
<keyword evidence="3 8" id="KW-0812">Transmembrane</keyword>
<keyword evidence="2 8" id="KW-0813">Transport</keyword>
<accession>A0A1S3UGY1</accession>
<keyword evidence="5 8" id="KW-0067">ATP-binding</keyword>
<name>A0A1S3UGY1_VIGRR</name>
<evidence type="ECO:0000313" key="10">
    <source>
        <dbReference type="Proteomes" id="UP000087766"/>
    </source>
</evidence>
<keyword evidence="8" id="KW-0150">Chloroplast</keyword>
<reference evidence="11" key="2">
    <citation type="submission" date="2025-08" db="UniProtKB">
        <authorList>
            <consortium name="RefSeq"/>
        </authorList>
    </citation>
    <scope>IDENTIFICATION</scope>
    <source>
        <tissue evidence="11">Leaf</tissue>
    </source>
</reference>
<comment type="similarity">
    <text evidence="8">Belongs to the ADP/ATP translocase tlc family.</text>
</comment>
<dbReference type="InterPro" id="IPR004667">
    <property type="entry name" value="ADP_ATP_car_bac_type"/>
</dbReference>
<feature type="transmembrane region" description="Helical" evidence="8">
    <location>
        <begin position="167"/>
        <end position="191"/>
    </location>
</feature>
<evidence type="ECO:0000256" key="5">
    <source>
        <dbReference type="ARBA" id="ARBA00022840"/>
    </source>
</evidence>
<evidence type="ECO:0000256" key="3">
    <source>
        <dbReference type="ARBA" id="ARBA00022692"/>
    </source>
</evidence>
<dbReference type="Pfam" id="PF03219">
    <property type="entry name" value="TLC"/>
    <property type="match status" value="1"/>
</dbReference>
<dbReference type="InterPro" id="IPR036259">
    <property type="entry name" value="MFS_trans_sf"/>
</dbReference>
<keyword evidence="8" id="KW-0934">Plastid</keyword>
<protein>
    <recommendedName>
        <fullName evidence="8">ADP,ATP carrier protein</fullName>
    </recommendedName>
</protein>
<keyword evidence="4 8" id="KW-0547">Nucleotide-binding</keyword>
<dbReference type="GO" id="GO:0031969">
    <property type="term" value="C:chloroplast membrane"/>
    <property type="evidence" value="ECO:0007669"/>
    <property type="project" value="UniProtKB-SubCell"/>
</dbReference>
<reference evidence="10" key="1">
    <citation type="journal article" date="2014" name="Nat. Commun.">
        <title>Genome sequence of mungbean and insights into evolution within Vigna species.</title>
        <authorList>
            <person name="Kang Y.J."/>
            <person name="Kim S.K."/>
            <person name="Kim M.Y."/>
            <person name="Lestari P."/>
            <person name="Kim K.H."/>
            <person name="Ha B.K."/>
            <person name="Jun T.H."/>
            <person name="Hwang W.J."/>
            <person name="Lee T."/>
            <person name="Lee J."/>
            <person name="Shim S."/>
            <person name="Yoon M.Y."/>
            <person name="Jang Y.E."/>
            <person name="Han K.S."/>
            <person name="Taeprayoon P."/>
            <person name="Yoon N."/>
            <person name="Somta P."/>
            <person name="Tanya P."/>
            <person name="Kim K.S."/>
            <person name="Gwag J.G."/>
            <person name="Moon J.K."/>
            <person name="Lee Y.H."/>
            <person name="Park B.S."/>
            <person name="Bombarely A."/>
            <person name="Doyle J.J."/>
            <person name="Jackson S.A."/>
            <person name="Schafleitner R."/>
            <person name="Srinives P."/>
            <person name="Varshney R.K."/>
            <person name="Lee S.H."/>
        </authorList>
    </citation>
    <scope>NUCLEOTIDE SEQUENCE [LARGE SCALE GENOMIC DNA]</scope>
    <source>
        <strain evidence="10">cv. VC1973A</strain>
    </source>
</reference>
<dbReference type="PANTHER" id="PTHR43596:SF1">
    <property type="entry name" value="ADP,ATP CARRIER PROTEIN"/>
    <property type="match status" value="1"/>
</dbReference>
<comment type="subcellular location">
    <subcellularLocation>
        <location evidence="1">Membrane</location>
        <topology evidence="1">Multi-pass membrane protein</topology>
    </subcellularLocation>
    <subcellularLocation>
        <location evidence="8">Plastid</location>
        <location evidence="8">Chloroplast membrane</location>
        <topology evidence="8">Multi-pass membrane protein</topology>
    </subcellularLocation>
</comment>
<dbReference type="KEGG" id="vra:106765253"/>
<evidence type="ECO:0000256" key="8">
    <source>
        <dbReference type="RuleBase" id="RU363121"/>
    </source>
</evidence>
<evidence type="ECO:0000256" key="7">
    <source>
        <dbReference type="ARBA" id="ARBA00023136"/>
    </source>
</evidence>
<evidence type="ECO:0000256" key="1">
    <source>
        <dbReference type="ARBA" id="ARBA00004141"/>
    </source>
</evidence>
<organism evidence="10 11">
    <name type="scientific">Vigna radiata var. radiata</name>
    <name type="common">Mung bean</name>
    <name type="synonym">Phaseolus aureus</name>
    <dbReference type="NCBI Taxonomy" id="3916"/>
    <lineage>
        <taxon>Eukaryota</taxon>
        <taxon>Viridiplantae</taxon>
        <taxon>Streptophyta</taxon>
        <taxon>Embryophyta</taxon>
        <taxon>Tracheophyta</taxon>
        <taxon>Spermatophyta</taxon>
        <taxon>Magnoliopsida</taxon>
        <taxon>eudicotyledons</taxon>
        <taxon>Gunneridae</taxon>
        <taxon>Pentapetalae</taxon>
        <taxon>rosids</taxon>
        <taxon>fabids</taxon>
        <taxon>Fabales</taxon>
        <taxon>Fabaceae</taxon>
        <taxon>Papilionoideae</taxon>
        <taxon>50 kb inversion clade</taxon>
        <taxon>NPAAA clade</taxon>
        <taxon>indigoferoid/millettioid clade</taxon>
        <taxon>Phaseoleae</taxon>
        <taxon>Vigna</taxon>
    </lineage>
</organism>
<comment type="caution">
    <text evidence="8">Lacks conserved residue(s) required for the propagation of feature annotation.</text>
</comment>
<evidence type="ECO:0000256" key="4">
    <source>
        <dbReference type="ARBA" id="ARBA00022741"/>
    </source>
</evidence>
<dbReference type="GeneID" id="106765253"/>
<evidence type="ECO:0000256" key="6">
    <source>
        <dbReference type="ARBA" id="ARBA00022989"/>
    </source>
</evidence>
<keyword evidence="7 8" id="KW-0472">Membrane</keyword>
<dbReference type="GO" id="GO:0005471">
    <property type="term" value="F:ATP:ADP antiporter activity"/>
    <property type="evidence" value="ECO:0007669"/>
    <property type="project" value="InterPro"/>
</dbReference>
<sequence length="298" mass="32726">MREIKNLLPEIKDKLSNGGENSVDGVRTGQRTSTVTNLIRTGQGRTSLLVLKRKSDSNHENKTDEIQKTEHTPRGSPNSSTSGKLPIWPIFEGLWLILSSTYLLHVSLFIWLSAVVSSFFYFQKVSVIATTVTSSAGRRKLFAQINSFIAVFILGGQLSLTGRILTIAGVTTAICATPFVGFVNLVTLAVWPNWVVVAICETLRKVVTYVVTRPGRELLFTVVSEDEKYKAKVCIDVLVQRLGDAAAAGMYKMLFGTLNGNPSTVSLYGLPVCLLWIVSAYSLGRRQVQLSKHQISST</sequence>
<proteinExistence type="inferred from homology"/>
<feature type="transmembrane region" description="Helical" evidence="8">
    <location>
        <begin position="141"/>
        <end position="160"/>
    </location>
</feature>
<dbReference type="OrthoDB" id="543971at2759"/>
<dbReference type="SUPFAM" id="SSF103473">
    <property type="entry name" value="MFS general substrate transporter"/>
    <property type="match status" value="1"/>
</dbReference>
<gene>
    <name evidence="11" type="primary">LOC106765253</name>
</gene>
<keyword evidence="6 8" id="KW-1133">Transmembrane helix</keyword>
<dbReference type="PANTHER" id="PTHR43596">
    <property type="entry name" value="ADP,ATP CARRIER PROTEIN"/>
    <property type="match status" value="1"/>
</dbReference>
<feature type="region of interest" description="Disordered" evidence="9">
    <location>
        <begin position="51"/>
        <end position="81"/>
    </location>
</feature>
<keyword evidence="10" id="KW-1185">Reference proteome</keyword>